<dbReference type="GO" id="GO:0016263">
    <property type="term" value="F:glycoprotein-N-acetylgalactosamine 3-beta-galactosyltransferase activity"/>
    <property type="evidence" value="ECO:0007669"/>
    <property type="project" value="UniProtKB-EC"/>
</dbReference>
<protein>
    <recommendedName>
        <fullName evidence="4">N-acetylgalactosaminide beta-1,3-galactosyltransferase</fullName>
        <ecNumber evidence="4">2.4.1.122</ecNumber>
    </recommendedName>
</protein>
<dbReference type="EC" id="2.4.1.122" evidence="4"/>
<feature type="domain" description="Fringe-like glycosyltransferase" evidence="12">
    <location>
        <begin position="209"/>
        <end position="312"/>
    </location>
</feature>
<evidence type="ECO:0000259" key="12">
    <source>
        <dbReference type="Pfam" id="PF02434"/>
    </source>
</evidence>
<name>A0A7S1EPZ3_9RHOD</name>
<evidence type="ECO:0000256" key="6">
    <source>
        <dbReference type="ARBA" id="ARBA00022679"/>
    </source>
</evidence>
<dbReference type="InterPro" id="IPR026050">
    <property type="entry name" value="C1GALT1/C1GALT1_chp1"/>
</dbReference>
<dbReference type="AlphaFoldDB" id="A0A7S1EPZ3"/>
<keyword evidence="8" id="KW-0547">Nucleotide-binding</keyword>
<evidence type="ECO:0000256" key="4">
    <source>
        <dbReference type="ARBA" id="ARBA00012557"/>
    </source>
</evidence>
<dbReference type="Pfam" id="PF02434">
    <property type="entry name" value="Fringe"/>
    <property type="match status" value="1"/>
</dbReference>
<keyword evidence="7" id="KW-0812">Transmembrane</keyword>
<evidence type="ECO:0000256" key="8">
    <source>
        <dbReference type="ARBA" id="ARBA00022741"/>
    </source>
</evidence>
<comment type="subcellular location">
    <subcellularLocation>
        <location evidence="1">Membrane</location>
        <topology evidence="1">Single-pass type II membrane protein</topology>
    </subcellularLocation>
</comment>
<evidence type="ECO:0000256" key="7">
    <source>
        <dbReference type="ARBA" id="ARBA00022692"/>
    </source>
</evidence>
<evidence type="ECO:0000256" key="1">
    <source>
        <dbReference type="ARBA" id="ARBA00004606"/>
    </source>
</evidence>
<keyword evidence="6" id="KW-0808">Transferase</keyword>
<dbReference type="InterPro" id="IPR003378">
    <property type="entry name" value="Fringe-like_glycosylTrfase"/>
</dbReference>
<evidence type="ECO:0000256" key="11">
    <source>
        <dbReference type="ARBA" id="ARBA00023136"/>
    </source>
</evidence>
<keyword evidence="9" id="KW-0735">Signal-anchor</keyword>
<keyword evidence="11" id="KW-0472">Membrane</keyword>
<sequence>MIISLKFRHVFPCVVPFLLILVLTSISLPFIHSRNPYLSKHYDSSTVDIDFQKGIELNSTYFNTNYKAKSLDLLIAVTTKHPIVNDLSILKSSLETWASGSNFNSADRFMIYSGSSSNVSKSFIHQPALNSRSVTLRQISWKYSSLNPSLSSILSKVPLSSMLRNVYKKPTETNQQFPLFWVELKVVRDSDYPALNKNLLQWEHMSQLTAFKWYLRCDDDAYVNVKLYRELLLKLDHNKPYYIGKGGYGRAQEVDLLRIESKKYALGGFCQVFSAGAQEMVRNCRKSVKKWRQVLGRNHTHDDVEFGRCMHDQGLSLDELGLPVIEAFVHVGNPVKKTQPMTTISDKVLRWKLTRKKVQCPLVVHPVKSPYKMHFIHHLVEQVQLEDHCQLHSGNHSLLGF</sequence>
<comment type="similarity">
    <text evidence="3">Belongs to the glycosyltransferase 31 family. Beta3-Gal-T subfamily.</text>
</comment>
<dbReference type="EMBL" id="HBFP01001165">
    <property type="protein sequence ID" value="CAD8816455.1"/>
    <property type="molecule type" value="Transcribed_RNA"/>
</dbReference>
<proteinExistence type="inferred from homology"/>
<evidence type="ECO:0000256" key="10">
    <source>
        <dbReference type="ARBA" id="ARBA00022989"/>
    </source>
</evidence>
<comment type="pathway">
    <text evidence="2">Protein modification; protein glycosylation.</text>
</comment>
<evidence type="ECO:0000313" key="13">
    <source>
        <dbReference type="EMBL" id="CAD8816455.1"/>
    </source>
</evidence>
<organism evidence="13">
    <name type="scientific">Timspurckia oligopyrenoides</name>
    <dbReference type="NCBI Taxonomy" id="708627"/>
    <lineage>
        <taxon>Eukaryota</taxon>
        <taxon>Rhodophyta</taxon>
        <taxon>Bangiophyceae</taxon>
        <taxon>Porphyridiales</taxon>
        <taxon>Porphyridiaceae</taxon>
        <taxon>Timspurckia</taxon>
    </lineage>
</organism>
<dbReference type="Gene3D" id="3.90.550.50">
    <property type="match status" value="1"/>
</dbReference>
<keyword evidence="5" id="KW-0328">Glycosyltransferase</keyword>
<evidence type="ECO:0000256" key="3">
    <source>
        <dbReference type="ARBA" id="ARBA00006462"/>
    </source>
</evidence>
<evidence type="ECO:0000256" key="9">
    <source>
        <dbReference type="ARBA" id="ARBA00022968"/>
    </source>
</evidence>
<accession>A0A7S1EPZ3</accession>
<dbReference type="GO" id="GO:0016020">
    <property type="term" value="C:membrane"/>
    <property type="evidence" value="ECO:0007669"/>
    <property type="project" value="UniProtKB-SubCell"/>
</dbReference>
<evidence type="ECO:0000256" key="2">
    <source>
        <dbReference type="ARBA" id="ARBA00004922"/>
    </source>
</evidence>
<keyword evidence="10" id="KW-1133">Transmembrane helix</keyword>
<gene>
    <name evidence="13" type="ORF">TOLI1172_LOCUS843</name>
</gene>
<evidence type="ECO:0000256" key="5">
    <source>
        <dbReference type="ARBA" id="ARBA00022676"/>
    </source>
</evidence>
<dbReference type="GO" id="GO:0000166">
    <property type="term" value="F:nucleotide binding"/>
    <property type="evidence" value="ECO:0007669"/>
    <property type="project" value="UniProtKB-KW"/>
</dbReference>
<reference evidence="13" key="1">
    <citation type="submission" date="2021-01" db="EMBL/GenBank/DDBJ databases">
        <authorList>
            <person name="Corre E."/>
            <person name="Pelletier E."/>
            <person name="Niang G."/>
            <person name="Scheremetjew M."/>
            <person name="Finn R."/>
            <person name="Kale V."/>
            <person name="Holt S."/>
            <person name="Cochrane G."/>
            <person name="Meng A."/>
            <person name="Brown T."/>
            <person name="Cohen L."/>
        </authorList>
    </citation>
    <scope>NUCLEOTIDE SEQUENCE</scope>
    <source>
        <strain evidence="13">CCMP3278</strain>
    </source>
</reference>
<dbReference type="PANTHER" id="PTHR23033">
    <property type="entry name" value="BETA1,3-GALACTOSYLTRANSFERASE"/>
    <property type="match status" value="1"/>
</dbReference>